<dbReference type="Proteomes" id="UP000199072">
    <property type="component" value="Unassembled WGS sequence"/>
</dbReference>
<dbReference type="EMBL" id="FNAI01000002">
    <property type="protein sequence ID" value="SDD63265.1"/>
    <property type="molecule type" value="Genomic_DNA"/>
</dbReference>
<sequence>MQTIDLYSDYEGYAEVVLTEETSSDEIILKVQLLGFHFDEILSLIPFGEYDPDSVINNYFKASGWHDGKWECKRIQEFYDQLVKLNDAVPLNYLNILNALKQICSSSLQNKNKLFIDLC</sequence>
<dbReference type="RefSeq" id="WP_091145497.1">
    <property type="nucleotide sequence ID" value="NZ_FNAI01000002.1"/>
</dbReference>
<accession>A0A1G6WDV9</accession>
<organism evidence="1 2">
    <name type="scientific">Mucilaginibacter pineti</name>
    <dbReference type="NCBI Taxonomy" id="1391627"/>
    <lineage>
        <taxon>Bacteria</taxon>
        <taxon>Pseudomonadati</taxon>
        <taxon>Bacteroidota</taxon>
        <taxon>Sphingobacteriia</taxon>
        <taxon>Sphingobacteriales</taxon>
        <taxon>Sphingobacteriaceae</taxon>
        <taxon>Mucilaginibacter</taxon>
    </lineage>
</organism>
<reference evidence="1 2" key="1">
    <citation type="submission" date="2016-10" db="EMBL/GenBank/DDBJ databases">
        <authorList>
            <person name="de Groot N.N."/>
        </authorList>
    </citation>
    <scope>NUCLEOTIDE SEQUENCE [LARGE SCALE GENOMIC DNA]</scope>
    <source>
        <strain evidence="1 2">47C3B</strain>
    </source>
</reference>
<dbReference type="OrthoDB" id="1365068at2"/>
<dbReference type="STRING" id="1391627.SAMN05216464_102125"/>
<proteinExistence type="predicted"/>
<protein>
    <submittedName>
        <fullName evidence="1">Uncharacterized protein</fullName>
    </submittedName>
</protein>
<evidence type="ECO:0000313" key="2">
    <source>
        <dbReference type="Proteomes" id="UP000199072"/>
    </source>
</evidence>
<dbReference type="AlphaFoldDB" id="A0A1G6WDV9"/>
<keyword evidence="2" id="KW-1185">Reference proteome</keyword>
<name>A0A1G6WDV9_9SPHI</name>
<gene>
    <name evidence="1" type="ORF">SAMN05216464_102125</name>
</gene>
<evidence type="ECO:0000313" key="1">
    <source>
        <dbReference type="EMBL" id="SDD63265.1"/>
    </source>
</evidence>